<sequence length="502" mass="56628">MQNTQRSTKTARFNFQTLIEAQLADTETPVSLFLKLGKPYSCLLESVEGERYVARFSYIGVEPIALFRAWIDGKTELTLLDKKFAALEPLLDSNRPAPEMLERLLGAFSHASPPLGSKMITSGAFGYISYDAAAYMEKLPVPEKRSPLDLPDIFFCIYDTLVVFDNIARKVYLVTNYLDEGDKGAAQQKLHMLKHAIETPLTSQKMKLSEDTHEPVEANMTREEYLKKVRQAKAYIFSGDVFQLQLSQRLERPLHAHAFDVYRALRTINPSPYLYYFDLDNIKIVGSSPELLVSVTREHGKRIVNTRPIAGTRPRGTTPEEDEALAKELLADEKERAEHLMLIDLSRNDVGRVAKIGTVQVSEQMVIERYSHVMHIVSHVRGELRNDCTALDAFWSCFPAGTLTGAPKIRAMEIIYELEGERRGLYGGAVGYIDFSGELKMAIAIRTMIISERQDSRRIYFQAAAGIVADSQPEREYEETLNKMRAGLRAVELLIPQAPAVL</sequence>
<keyword evidence="9 15" id="KW-0822">Tryptophan biosynthesis</keyword>
<dbReference type="AlphaFoldDB" id="A0A395LYJ3"/>
<keyword evidence="8 15" id="KW-0479">Metal-binding</keyword>
<evidence type="ECO:0000256" key="3">
    <source>
        <dbReference type="ARBA" id="ARBA00009562"/>
    </source>
</evidence>
<feature type="domain" description="Anthranilate synthase component I N-terminal" evidence="17">
    <location>
        <begin position="25"/>
        <end position="173"/>
    </location>
</feature>
<name>A0A395LYJ3_9BACT</name>
<dbReference type="GO" id="GO:0000162">
    <property type="term" value="P:L-tryptophan biosynthetic process"/>
    <property type="evidence" value="ECO:0007669"/>
    <property type="project" value="UniProtKB-UniPathway"/>
</dbReference>
<keyword evidence="12 15" id="KW-0456">Lyase</keyword>
<dbReference type="PRINTS" id="PR00095">
    <property type="entry name" value="ANTSNTHASEI"/>
</dbReference>
<comment type="caution">
    <text evidence="18">The sequence shown here is derived from an EMBL/GenBank/DDBJ whole genome shotgun (WGS) entry which is preliminary data.</text>
</comment>
<proteinExistence type="inferred from homology"/>
<comment type="cofactor">
    <cofactor evidence="1 15">
        <name>Mg(2+)</name>
        <dbReference type="ChEBI" id="CHEBI:18420"/>
    </cofactor>
</comment>
<dbReference type="SUPFAM" id="SSF56322">
    <property type="entry name" value="ADC synthase"/>
    <property type="match status" value="1"/>
</dbReference>
<comment type="subunit">
    <text evidence="4 15">Heterotetramer consisting of two non-identical subunits: a beta subunit (TrpG) and a large alpha subunit (TrpE).</text>
</comment>
<dbReference type="EC" id="4.1.3.27" evidence="5 15"/>
<dbReference type="PANTHER" id="PTHR11236">
    <property type="entry name" value="AMINOBENZOATE/ANTHRANILATE SYNTHASE"/>
    <property type="match status" value="1"/>
</dbReference>
<dbReference type="InterPro" id="IPR005256">
    <property type="entry name" value="Anth_synth_I_PabB"/>
</dbReference>
<evidence type="ECO:0000256" key="4">
    <source>
        <dbReference type="ARBA" id="ARBA00011575"/>
    </source>
</evidence>
<dbReference type="UniPathway" id="UPA00035">
    <property type="reaction ID" value="UER00040"/>
</dbReference>
<keyword evidence="10 15" id="KW-0460">Magnesium</keyword>
<evidence type="ECO:0000256" key="14">
    <source>
        <dbReference type="ARBA" id="ARBA00047683"/>
    </source>
</evidence>
<dbReference type="NCBIfam" id="TIGR00564">
    <property type="entry name" value="trpE_most"/>
    <property type="match status" value="1"/>
</dbReference>
<dbReference type="PANTHER" id="PTHR11236:SF48">
    <property type="entry name" value="ISOCHORISMATE SYNTHASE MENF"/>
    <property type="match status" value="1"/>
</dbReference>
<evidence type="ECO:0000313" key="18">
    <source>
        <dbReference type="EMBL" id="RFM23587.1"/>
    </source>
</evidence>
<evidence type="ECO:0000256" key="15">
    <source>
        <dbReference type="RuleBase" id="RU364045"/>
    </source>
</evidence>
<dbReference type="InterPro" id="IPR015890">
    <property type="entry name" value="Chorismate_C"/>
</dbReference>
<evidence type="ECO:0000256" key="1">
    <source>
        <dbReference type="ARBA" id="ARBA00001946"/>
    </source>
</evidence>
<dbReference type="Pfam" id="PF00425">
    <property type="entry name" value="Chorismate_bind"/>
    <property type="match status" value="1"/>
</dbReference>
<gene>
    <name evidence="15 18" type="primary">trpE</name>
    <name evidence="18" type="ORF">D0433_10165</name>
</gene>
<evidence type="ECO:0000256" key="7">
    <source>
        <dbReference type="ARBA" id="ARBA00022605"/>
    </source>
</evidence>
<dbReference type="Pfam" id="PF04715">
    <property type="entry name" value="Anth_synt_I_N"/>
    <property type="match status" value="1"/>
</dbReference>
<dbReference type="Proteomes" id="UP000266389">
    <property type="component" value="Unassembled WGS sequence"/>
</dbReference>
<keyword evidence="11 15" id="KW-0057">Aromatic amino acid biosynthesis</keyword>
<reference evidence="18 19" key="1">
    <citation type="journal article" date="2011" name="ISME J.">
        <title>Community ecology of hot spring cyanobacterial mats: predominant populations and their functional potential.</title>
        <authorList>
            <person name="Klatt C.G."/>
            <person name="Wood J.M."/>
            <person name="Rusch D.B."/>
            <person name="Bateson M.M."/>
            <person name="Hamamura N."/>
            <person name="Heidelberg J.F."/>
            <person name="Grossman A.R."/>
            <person name="Bhaya D."/>
            <person name="Cohan F.M."/>
            <person name="Kuhl M."/>
            <person name="Bryant D.A."/>
            <person name="Ward D.M."/>
        </authorList>
    </citation>
    <scope>NUCLEOTIDE SEQUENCE [LARGE SCALE GENOMIC DNA]</scope>
    <source>
        <strain evidence="18">OS</strain>
    </source>
</reference>
<evidence type="ECO:0000256" key="5">
    <source>
        <dbReference type="ARBA" id="ARBA00012266"/>
    </source>
</evidence>
<evidence type="ECO:0000256" key="8">
    <source>
        <dbReference type="ARBA" id="ARBA00022723"/>
    </source>
</evidence>
<accession>A0A395LYJ3</accession>
<comment type="catalytic activity">
    <reaction evidence="14 15">
        <text>chorismate + L-glutamine = anthranilate + pyruvate + L-glutamate + H(+)</text>
        <dbReference type="Rhea" id="RHEA:21732"/>
        <dbReference type="ChEBI" id="CHEBI:15361"/>
        <dbReference type="ChEBI" id="CHEBI:15378"/>
        <dbReference type="ChEBI" id="CHEBI:16567"/>
        <dbReference type="ChEBI" id="CHEBI:29748"/>
        <dbReference type="ChEBI" id="CHEBI:29985"/>
        <dbReference type="ChEBI" id="CHEBI:58359"/>
        <dbReference type="EC" id="4.1.3.27"/>
    </reaction>
</comment>
<dbReference type="GO" id="GO:0046872">
    <property type="term" value="F:metal ion binding"/>
    <property type="evidence" value="ECO:0007669"/>
    <property type="project" value="UniProtKB-KW"/>
</dbReference>
<dbReference type="EMBL" id="PHFL01000061">
    <property type="protein sequence ID" value="RFM23587.1"/>
    <property type="molecule type" value="Genomic_DNA"/>
</dbReference>
<feature type="domain" description="Chorismate-utilising enzyme C-terminal" evidence="16">
    <location>
        <begin position="222"/>
        <end position="483"/>
    </location>
</feature>
<evidence type="ECO:0000256" key="12">
    <source>
        <dbReference type="ARBA" id="ARBA00023239"/>
    </source>
</evidence>
<dbReference type="Gene3D" id="3.60.120.10">
    <property type="entry name" value="Anthranilate synthase"/>
    <property type="match status" value="1"/>
</dbReference>
<evidence type="ECO:0000256" key="2">
    <source>
        <dbReference type="ARBA" id="ARBA00004873"/>
    </source>
</evidence>
<dbReference type="GO" id="GO:0004049">
    <property type="term" value="F:anthranilate synthase activity"/>
    <property type="evidence" value="ECO:0007669"/>
    <property type="project" value="UniProtKB-EC"/>
</dbReference>
<keyword evidence="7 15" id="KW-0028">Amino-acid biosynthesis</keyword>
<evidence type="ECO:0000313" key="19">
    <source>
        <dbReference type="Proteomes" id="UP000266389"/>
    </source>
</evidence>
<evidence type="ECO:0000259" key="16">
    <source>
        <dbReference type="Pfam" id="PF00425"/>
    </source>
</evidence>
<evidence type="ECO:0000259" key="17">
    <source>
        <dbReference type="Pfam" id="PF04715"/>
    </source>
</evidence>
<comment type="similarity">
    <text evidence="3 15">Belongs to the anthranilate synthase component I family.</text>
</comment>
<organism evidence="18 19">
    <name type="scientific">Candidatus Thermochlorobacter aerophilus</name>
    <dbReference type="NCBI Taxonomy" id="1868324"/>
    <lineage>
        <taxon>Bacteria</taxon>
        <taxon>Pseudomonadati</taxon>
        <taxon>Chlorobiota</taxon>
        <taxon>Chlorobiia</taxon>
        <taxon>Chlorobiales</taxon>
        <taxon>Candidatus Thermochlorobacteriaceae</taxon>
        <taxon>Candidatus Thermochlorobacter</taxon>
    </lineage>
</organism>
<evidence type="ECO:0000256" key="13">
    <source>
        <dbReference type="ARBA" id="ARBA00025634"/>
    </source>
</evidence>
<evidence type="ECO:0000256" key="6">
    <source>
        <dbReference type="ARBA" id="ARBA00020653"/>
    </source>
</evidence>
<protein>
    <recommendedName>
        <fullName evidence="6 15">Anthranilate synthase component 1</fullName>
        <ecNumber evidence="5 15">4.1.3.27</ecNumber>
    </recommendedName>
</protein>
<evidence type="ECO:0000256" key="10">
    <source>
        <dbReference type="ARBA" id="ARBA00022842"/>
    </source>
</evidence>
<dbReference type="InterPro" id="IPR005801">
    <property type="entry name" value="ADC_synthase"/>
</dbReference>
<dbReference type="InterPro" id="IPR019999">
    <property type="entry name" value="Anth_synth_I-like"/>
</dbReference>
<evidence type="ECO:0000256" key="11">
    <source>
        <dbReference type="ARBA" id="ARBA00023141"/>
    </source>
</evidence>
<evidence type="ECO:0000256" key="9">
    <source>
        <dbReference type="ARBA" id="ARBA00022822"/>
    </source>
</evidence>
<comment type="function">
    <text evidence="13 15">Part of a heterotetrameric complex that catalyzes the two-step biosynthesis of anthranilate, an intermediate in the biosynthesis of L-tryptophan. In the first step, the glutamine-binding beta subunit (TrpG) of anthranilate synthase (AS) provides the glutamine amidotransferase activity which generates ammonia as a substrate that, along with chorismate, is used in the second step, catalyzed by the large alpha subunit of AS (TrpE) to produce anthranilate. In the absence of TrpG, TrpE can synthesize anthranilate directly from chorismate and high concentrations of ammonia.</text>
</comment>
<dbReference type="InterPro" id="IPR006805">
    <property type="entry name" value="Anth_synth_I_N"/>
</dbReference>
<comment type="pathway">
    <text evidence="2 15">Amino-acid biosynthesis; L-tryptophan biosynthesis; L-tryptophan from chorismate: step 1/5.</text>
</comment>